<evidence type="ECO:0000256" key="4">
    <source>
        <dbReference type="SAM" id="SignalP"/>
    </source>
</evidence>
<evidence type="ECO:0000313" key="7">
    <source>
        <dbReference type="Proteomes" id="UP000694389"/>
    </source>
</evidence>
<comment type="subcellular location">
    <subcellularLocation>
        <location evidence="1">Membrane</location>
    </subcellularLocation>
</comment>
<keyword evidence="3" id="KW-0393">Immunoglobulin domain</keyword>
<keyword evidence="4" id="KW-0732">Signal</keyword>
<dbReference type="GeneTree" id="ENSGT00940000177543"/>
<dbReference type="Gene3D" id="2.60.40.10">
    <property type="entry name" value="Immunoglobulins"/>
    <property type="match status" value="1"/>
</dbReference>
<evidence type="ECO:0000256" key="1">
    <source>
        <dbReference type="ARBA" id="ARBA00004370"/>
    </source>
</evidence>
<dbReference type="InterPro" id="IPR053896">
    <property type="entry name" value="BTN3A2-like_Ig-C"/>
</dbReference>
<evidence type="ECO:0000259" key="5">
    <source>
        <dbReference type="PROSITE" id="PS50835"/>
    </source>
</evidence>
<dbReference type="InterPro" id="IPR007110">
    <property type="entry name" value="Ig-like_dom"/>
</dbReference>
<dbReference type="PROSITE" id="PS50835">
    <property type="entry name" value="IG_LIKE"/>
    <property type="match status" value="1"/>
</dbReference>
<feature type="domain" description="Ig-like" evidence="5">
    <location>
        <begin position="105"/>
        <end position="198"/>
    </location>
</feature>
<feature type="signal peptide" evidence="4">
    <location>
        <begin position="1"/>
        <end position="27"/>
    </location>
</feature>
<organism evidence="6 7">
    <name type="scientific">Dicentrarchus labrax</name>
    <name type="common">European seabass</name>
    <name type="synonym">Morone labrax</name>
    <dbReference type="NCBI Taxonomy" id="13489"/>
    <lineage>
        <taxon>Eukaryota</taxon>
        <taxon>Metazoa</taxon>
        <taxon>Chordata</taxon>
        <taxon>Craniata</taxon>
        <taxon>Vertebrata</taxon>
        <taxon>Euteleostomi</taxon>
        <taxon>Actinopterygii</taxon>
        <taxon>Neopterygii</taxon>
        <taxon>Teleostei</taxon>
        <taxon>Neoteleostei</taxon>
        <taxon>Acanthomorphata</taxon>
        <taxon>Eupercaria</taxon>
        <taxon>Moronidae</taxon>
        <taxon>Dicentrarchus</taxon>
    </lineage>
</organism>
<evidence type="ECO:0000256" key="3">
    <source>
        <dbReference type="ARBA" id="ARBA00023319"/>
    </source>
</evidence>
<name>A0A8P4GDS4_DICLA</name>
<feature type="chain" id="PRO_5035716527" description="Ig-like domain-containing protein" evidence="4">
    <location>
        <begin position="28"/>
        <end position="211"/>
    </location>
</feature>
<evidence type="ECO:0000256" key="2">
    <source>
        <dbReference type="ARBA" id="ARBA00023136"/>
    </source>
</evidence>
<proteinExistence type="predicted"/>
<accession>A0A8P4GDS4</accession>
<dbReference type="InterPro" id="IPR036179">
    <property type="entry name" value="Ig-like_dom_sf"/>
</dbReference>
<keyword evidence="2" id="KW-0472">Membrane</keyword>
<dbReference type="Ensembl" id="ENSDLAT00005078166.1">
    <property type="protein sequence ID" value="ENSDLAP00005078252.1"/>
    <property type="gene ID" value="ENSDLAG00005032542.1"/>
</dbReference>
<dbReference type="SUPFAM" id="SSF48726">
    <property type="entry name" value="Immunoglobulin"/>
    <property type="match status" value="1"/>
</dbReference>
<protein>
    <recommendedName>
        <fullName evidence="5">Ig-like domain-containing protein</fullName>
    </recommendedName>
</protein>
<sequence length="211" mass="23144">MRNKAFLLLTNISLFSFLATIVGQISGQFLSATVGGSVLIPCSLPVHPLRLRWFYWQEDQSNNILFQVSTVDSLFQTKIKISSYQSAVNVSSVSTVVLSVTLTAPYQHLVLTVNNTANRATCTAHGGYPEPKVSWTGLNKSSTAQLDLQDAETSLQQDPTEKTFSVTSSVSMKEFQSVTCIIFNPRTNQRIKGTAEINDSGESSRSDTLIQ</sequence>
<evidence type="ECO:0000313" key="6">
    <source>
        <dbReference type="Ensembl" id="ENSDLAP00005078252.1"/>
    </source>
</evidence>
<dbReference type="Pfam" id="PF22705">
    <property type="entry name" value="C2-set_3"/>
    <property type="match status" value="1"/>
</dbReference>
<dbReference type="InterPro" id="IPR013783">
    <property type="entry name" value="Ig-like_fold"/>
</dbReference>
<keyword evidence="7" id="KW-1185">Reference proteome</keyword>
<reference evidence="6" key="2">
    <citation type="submission" date="2025-09" db="UniProtKB">
        <authorList>
            <consortium name="Ensembl"/>
        </authorList>
    </citation>
    <scope>IDENTIFICATION</scope>
</reference>
<reference evidence="6" key="1">
    <citation type="submission" date="2025-08" db="UniProtKB">
        <authorList>
            <consortium name="Ensembl"/>
        </authorList>
    </citation>
    <scope>IDENTIFICATION</scope>
</reference>
<dbReference type="Proteomes" id="UP000694389">
    <property type="component" value="Unassembled WGS sequence"/>
</dbReference>
<dbReference type="AlphaFoldDB" id="A0A8P4GDS4"/>